<feature type="region of interest" description="Disordered" evidence="1">
    <location>
        <begin position="1"/>
        <end position="49"/>
    </location>
</feature>
<comment type="caution">
    <text evidence="2">The sequence shown here is derived from an EMBL/GenBank/DDBJ whole genome shotgun (WGS) entry which is preliminary data.</text>
</comment>
<reference evidence="2" key="1">
    <citation type="submission" date="2022-08" db="EMBL/GenBank/DDBJ databases">
        <authorList>
            <person name="Gutierrez-Valencia J."/>
        </authorList>
    </citation>
    <scope>NUCLEOTIDE SEQUENCE</scope>
</reference>
<protein>
    <submittedName>
        <fullName evidence="2">Uncharacterized protein</fullName>
    </submittedName>
</protein>
<sequence length="114" mass="12458">MSLPQLSEIRSCRPRLPAAHPIKYQPIITTSEPSSTAPNSGSSHQRTASDKAFLDSDVIADPYPPQIFTFQILTNIAGSRRTLTEALVDMAEAEMARHPPLPPDYDSDARNGVI</sequence>
<feature type="region of interest" description="Disordered" evidence="1">
    <location>
        <begin position="95"/>
        <end position="114"/>
    </location>
</feature>
<gene>
    <name evidence="2" type="ORF">LITE_LOCUS5778</name>
</gene>
<evidence type="ECO:0000313" key="3">
    <source>
        <dbReference type="Proteomes" id="UP001154282"/>
    </source>
</evidence>
<accession>A0AAV0HSS3</accession>
<organism evidence="2 3">
    <name type="scientific">Linum tenue</name>
    <dbReference type="NCBI Taxonomy" id="586396"/>
    <lineage>
        <taxon>Eukaryota</taxon>
        <taxon>Viridiplantae</taxon>
        <taxon>Streptophyta</taxon>
        <taxon>Embryophyta</taxon>
        <taxon>Tracheophyta</taxon>
        <taxon>Spermatophyta</taxon>
        <taxon>Magnoliopsida</taxon>
        <taxon>eudicotyledons</taxon>
        <taxon>Gunneridae</taxon>
        <taxon>Pentapetalae</taxon>
        <taxon>rosids</taxon>
        <taxon>fabids</taxon>
        <taxon>Malpighiales</taxon>
        <taxon>Linaceae</taxon>
        <taxon>Linum</taxon>
    </lineage>
</organism>
<evidence type="ECO:0000313" key="2">
    <source>
        <dbReference type="EMBL" id="CAI0388285.1"/>
    </source>
</evidence>
<name>A0AAV0HSS3_9ROSI</name>
<proteinExistence type="predicted"/>
<evidence type="ECO:0000256" key="1">
    <source>
        <dbReference type="SAM" id="MobiDB-lite"/>
    </source>
</evidence>
<dbReference type="Proteomes" id="UP001154282">
    <property type="component" value="Unassembled WGS sequence"/>
</dbReference>
<dbReference type="AlphaFoldDB" id="A0AAV0HSS3"/>
<feature type="compositionally biased region" description="Polar residues" evidence="1">
    <location>
        <begin position="27"/>
        <end position="46"/>
    </location>
</feature>
<dbReference type="EMBL" id="CAMGYJ010000002">
    <property type="protein sequence ID" value="CAI0388285.1"/>
    <property type="molecule type" value="Genomic_DNA"/>
</dbReference>
<keyword evidence="3" id="KW-1185">Reference proteome</keyword>